<keyword evidence="1" id="KW-0805">Transcription regulation</keyword>
<dbReference type="InterPro" id="IPR050807">
    <property type="entry name" value="TransReg_Diox_bact_type"/>
</dbReference>
<dbReference type="PANTHER" id="PTHR46797:SF23">
    <property type="entry name" value="HTH-TYPE TRANSCRIPTIONAL REGULATOR SUTR"/>
    <property type="match status" value="1"/>
</dbReference>
<dbReference type="GO" id="GO:0003677">
    <property type="term" value="F:DNA binding"/>
    <property type="evidence" value="ECO:0007669"/>
    <property type="project" value="UniProtKB-KW"/>
</dbReference>
<evidence type="ECO:0000259" key="4">
    <source>
        <dbReference type="PROSITE" id="PS50943"/>
    </source>
</evidence>
<dbReference type="SUPFAM" id="SSF47413">
    <property type="entry name" value="lambda repressor-like DNA-binding domains"/>
    <property type="match status" value="1"/>
</dbReference>
<evidence type="ECO:0000313" key="5">
    <source>
        <dbReference type="EMBL" id="GHF61143.1"/>
    </source>
</evidence>
<dbReference type="GO" id="GO:0003700">
    <property type="term" value="F:DNA-binding transcription factor activity"/>
    <property type="evidence" value="ECO:0007669"/>
    <property type="project" value="TreeGrafter"/>
</dbReference>
<dbReference type="GO" id="GO:0005829">
    <property type="term" value="C:cytosol"/>
    <property type="evidence" value="ECO:0007669"/>
    <property type="project" value="TreeGrafter"/>
</dbReference>
<feature type="domain" description="HTH cro/C1-type" evidence="4">
    <location>
        <begin position="19"/>
        <end position="73"/>
    </location>
</feature>
<organism evidence="6 7">
    <name type="scientific">Deinococcus metalli</name>
    <dbReference type="NCBI Taxonomy" id="1141878"/>
    <lineage>
        <taxon>Bacteria</taxon>
        <taxon>Thermotogati</taxon>
        <taxon>Deinococcota</taxon>
        <taxon>Deinococci</taxon>
        <taxon>Deinococcales</taxon>
        <taxon>Deinococcaceae</taxon>
        <taxon>Deinococcus</taxon>
    </lineage>
</organism>
<dbReference type="RefSeq" id="WP_184115231.1">
    <property type="nucleotide sequence ID" value="NZ_BNAJ01000015.1"/>
</dbReference>
<reference evidence="5" key="1">
    <citation type="journal article" date="2014" name="Int. J. Syst. Evol. Microbiol.">
        <title>Complete genome of a new Firmicutes species belonging to the dominant human colonic microbiota ('Ruminococcus bicirculans') reveals two chromosomes and a selective capacity to utilize plant glucans.</title>
        <authorList>
            <consortium name="NISC Comparative Sequencing Program"/>
            <person name="Wegmann U."/>
            <person name="Louis P."/>
            <person name="Goesmann A."/>
            <person name="Henrissat B."/>
            <person name="Duncan S.H."/>
            <person name="Flint H.J."/>
        </authorList>
    </citation>
    <scope>NUCLEOTIDE SEQUENCE</scope>
    <source>
        <strain evidence="5">CGMCC 1.18437</strain>
    </source>
</reference>
<dbReference type="InterPro" id="IPR001387">
    <property type="entry name" value="Cro/C1-type_HTH"/>
</dbReference>
<accession>A0A7W8KI50</accession>
<dbReference type="PROSITE" id="PS50943">
    <property type="entry name" value="HTH_CROC1"/>
    <property type="match status" value="1"/>
</dbReference>
<reference evidence="6 7" key="3">
    <citation type="submission" date="2020-08" db="EMBL/GenBank/DDBJ databases">
        <title>Genomic Encyclopedia of Type Strains, Phase IV (KMG-IV): sequencing the most valuable type-strain genomes for metagenomic binning, comparative biology and taxonomic classification.</title>
        <authorList>
            <person name="Goeker M."/>
        </authorList>
    </citation>
    <scope>NUCLEOTIDE SEQUENCE [LARGE SCALE GENOMIC DNA]</scope>
    <source>
        <strain evidence="6 7">DSM 27521</strain>
    </source>
</reference>
<dbReference type="Pfam" id="PF01381">
    <property type="entry name" value="HTH_3"/>
    <property type="match status" value="1"/>
</dbReference>
<comment type="caution">
    <text evidence="6">The sequence shown here is derived from an EMBL/GenBank/DDBJ whole genome shotgun (WGS) entry which is preliminary data.</text>
</comment>
<dbReference type="Proteomes" id="UP000539473">
    <property type="component" value="Unassembled WGS sequence"/>
</dbReference>
<dbReference type="EMBL" id="BNAJ01000015">
    <property type="protein sequence ID" value="GHF61143.1"/>
    <property type="molecule type" value="Genomic_DNA"/>
</dbReference>
<name>A0A7W8KI50_9DEIO</name>
<dbReference type="PANTHER" id="PTHR46797">
    <property type="entry name" value="HTH-TYPE TRANSCRIPTIONAL REGULATOR"/>
    <property type="match status" value="1"/>
</dbReference>
<evidence type="ECO:0000256" key="2">
    <source>
        <dbReference type="ARBA" id="ARBA00023125"/>
    </source>
</evidence>
<proteinExistence type="predicted"/>
<gene>
    <name evidence="5" type="ORF">GCM10017781_41610</name>
    <name evidence="6" type="ORF">HNQ07_004119</name>
</gene>
<dbReference type="EMBL" id="JACHFK010000014">
    <property type="protein sequence ID" value="MBB5378612.1"/>
    <property type="molecule type" value="Genomic_DNA"/>
</dbReference>
<keyword evidence="2" id="KW-0238">DNA-binding</keyword>
<dbReference type="AlphaFoldDB" id="A0A7W8KI50"/>
<evidence type="ECO:0000313" key="7">
    <source>
        <dbReference type="Proteomes" id="UP000539473"/>
    </source>
</evidence>
<evidence type="ECO:0000256" key="3">
    <source>
        <dbReference type="ARBA" id="ARBA00023163"/>
    </source>
</evidence>
<evidence type="ECO:0000256" key="1">
    <source>
        <dbReference type="ARBA" id="ARBA00023015"/>
    </source>
</evidence>
<dbReference type="SMART" id="SM00530">
    <property type="entry name" value="HTH_XRE"/>
    <property type="match status" value="1"/>
</dbReference>
<keyword evidence="8" id="KW-1185">Reference proteome</keyword>
<protein>
    <submittedName>
        <fullName evidence="6">Transcriptional regulator with XRE-family HTH domain</fullName>
    </submittedName>
</protein>
<dbReference type="Proteomes" id="UP000619376">
    <property type="component" value="Unassembled WGS sequence"/>
</dbReference>
<evidence type="ECO:0000313" key="8">
    <source>
        <dbReference type="Proteomes" id="UP000619376"/>
    </source>
</evidence>
<reference evidence="8" key="2">
    <citation type="journal article" date="2019" name="Int. J. Syst. Evol. Microbiol.">
        <title>The Global Catalogue of Microorganisms (GCM) 10K type strain sequencing project: providing services to taxonomists for standard genome sequencing and annotation.</title>
        <authorList>
            <consortium name="The Broad Institute Genomics Platform"/>
            <consortium name="The Broad Institute Genome Sequencing Center for Infectious Disease"/>
            <person name="Wu L."/>
            <person name="Ma J."/>
        </authorList>
    </citation>
    <scope>NUCLEOTIDE SEQUENCE [LARGE SCALE GENOMIC DNA]</scope>
    <source>
        <strain evidence="8">CGMCC 1.18437</strain>
    </source>
</reference>
<reference evidence="5" key="4">
    <citation type="submission" date="2024-05" db="EMBL/GenBank/DDBJ databases">
        <authorList>
            <person name="Sun Q."/>
            <person name="Zhou Y."/>
        </authorList>
    </citation>
    <scope>NUCLEOTIDE SEQUENCE</scope>
    <source>
        <strain evidence="5">CGMCC 1.18437</strain>
    </source>
</reference>
<evidence type="ECO:0000313" key="6">
    <source>
        <dbReference type="EMBL" id="MBB5378612.1"/>
    </source>
</evidence>
<sequence length="80" mass="9059">MPHDKKAPSPSRRQFARRLREERLARKLTQEGLGELADLSWNYIGQVERGVRNISVDNMDALAQALGLPLAELLLPPRID</sequence>
<keyword evidence="3" id="KW-0804">Transcription</keyword>
<dbReference type="InterPro" id="IPR010982">
    <property type="entry name" value="Lambda_DNA-bd_dom_sf"/>
</dbReference>
<dbReference type="Gene3D" id="1.10.260.40">
    <property type="entry name" value="lambda repressor-like DNA-binding domains"/>
    <property type="match status" value="1"/>
</dbReference>
<dbReference type="CDD" id="cd00093">
    <property type="entry name" value="HTH_XRE"/>
    <property type="match status" value="1"/>
</dbReference>